<protein>
    <recommendedName>
        <fullName evidence="10">Major facilitator superfamily (MFS) profile domain-containing protein</fullName>
    </recommendedName>
</protein>
<dbReference type="SUPFAM" id="SSF103473">
    <property type="entry name" value="MFS general substrate transporter"/>
    <property type="match status" value="1"/>
</dbReference>
<feature type="transmembrane region" description="Helical" evidence="7">
    <location>
        <begin position="59"/>
        <end position="79"/>
    </location>
</feature>
<feature type="region of interest" description="Disordered" evidence="6">
    <location>
        <begin position="232"/>
        <end position="252"/>
    </location>
</feature>
<dbReference type="STRING" id="1169540.A0A0G4GAZ5"/>
<dbReference type="PANTHER" id="PTHR43385:SF1">
    <property type="entry name" value="RIBOFLAVIN TRANSPORTER RIBJ"/>
    <property type="match status" value="1"/>
</dbReference>
<keyword evidence="2" id="KW-0813">Transport</keyword>
<keyword evidence="4 7" id="KW-1133">Transmembrane helix</keyword>
<feature type="transmembrane region" description="Helical" evidence="7">
    <location>
        <begin position="12"/>
        <end position="32"/>
    </location>
</feature>
<dbReference type="VEuPathDB" id="CryptoDB:Vbra_17336"/>
<dbReference type="InterPro" id="IPR052983">
    <property type="entry name" value="MFS_Riboflavin_Transporter"/>
</dbReference>
<feature type="compositionally biased region" description="Polar residues" evidence="6">
    <location>
        <begin position="239"/>
        <end position="249"/>
    </location>
</feature>
<feature type="transmembrane region" description="Helical" evidence="7">
    <location>
        <begin position="203"/>
        <end position="222"/>
    </location>
</feature>
<feature type="transmembrane region" description="Helical" evidence="7">
    <location>
        <begin position="260"/>
        <end position="282"/>
    </location>
</feature>
<dbReference type="InterPro" id="IPR036259">
    <property type="entry name" value="MFS_trans_sf"/>
</dbReference>
<keyword evidence="3 7" id="KW-0812">Transmembrane</keyword>
<evidence type="ECO:0000256" key="5">
    <source>
        <dbReference type="ARBA" id="ARBA00023136"/>
    </source>
</evidence>
<name>A0A0G4GAZ5_VITBC</name>
<gene>
    <name evidence="8" type="ORF">Vbra_17336</name>
</gene>
<evidence type="ECO:0000256" key="4">
    <source>
        <dbReference type="ARBA" id="ARBA00022989"/>
    </source>
</evidence>
<dbReference type="OrthoDB" id="410267at2759"/>
<evidence type="ECO:0000256" key="1">
    <source>
        <dbReference type="ARBA" id="ARBA00004141"/>
    </source>
</evidence>
<dbReference type="PANTHER" id="PTHR43385">
    <property type="entry name" value="RIBOFLAVIN TRANSPORTER RIBJ"/>
    <property type="match status" value="1"/>
</dbReference>
<dbReference type="Gene3D" id="1.20.1250.20">
    <property type="entry name" value="MFS general substrate transporter like domains"/>
    <property type="match status" value="2"/>
</dbReference>
<organism evidence="8 9">
    <name type="scientific">Vitrella brassicaformis (strain CCMP3155)</name>
    <dbReference type="NCBI Taxonomy" id="1169540"/>
    <lineage>
        <taxon>Eukaryota</taxon>
        <taxon>Sar</taxon>
        <taxon>Alveolata</taxon>
        <taxon>Colpodellida</taxon>
        <taxon>Vitrellaceae</taxon>
        <taxon>Vitrella</taxon>
    </lineage>
</organism>
<dbReference type="GO" id="GO:0022857">
    <property type="term" value="F:transmembrane transporter activity"/>
    <property type="evidence" value="ECO:0007669"/>
    <property type="project" value="InterPro"/>
</dbReference>
<dbReference type="OMA" id="QARVWPQ"/>
<dbReference type="GO" id="GO:0016020">
    <property type="term" value="C:membrane"/>
    <property type="evidence" value="ECO:0007669"/>
    <property type="project" value="UniProtKB-SubCell"/>
</dbReference>
<evidence type="ECO:0000256" key="2">
    <source>
        <dbReference type="ARBA" id="ARBA00022448"/>
    </source>
</evidence>
<accession>A0A0G4GAZ5</accession>
<evidence type="ECO:0000256" key="7">
    <source>
        <dbReference type="SAM" id="Phobius"/>
    </source>
</evidence>
<comment type="subcellular location">
    <subcellularLocation>
        <location evidence="1">Membrane</location>
        <topology evidence="1">Multi-pass membrane protein</topology>
    </subcellularLocation>
</comment>
<feature type="transmembrane region" description="Helical" evidence="7">
    <location>
        <begin position="112"/>
        <end position="133"/>
    </location>
</feature>
<evidence type="ECO:0008006" key="10">
    <source>
        <dbReference type="Google" id="ProtNLM"/>
    </source>
</evidence>
<feature type="transmembrane region" description="Helical" evidence="7">
    <location>
        <begin position="381"/>
        <end position="401"/>
    </location>
</feature>
<feature type="transmembrane region" description="Helical" evidence="7">
    <location>
        <begin position="86"/>
        <end position="106"/>
    </location>
</feature>
<feature type="transmembrane region" description="Helical" evidence="7">
    <location>
        <begin position="294"/>
        <end position="313"/>
    </location>
</feature>
<feature type="transmembrane region" description="Helical" evidence="7">
    <location>
        <begin position="348"/>
        <end position="369"/>
    </location>
</feature>
<dbReference type="PhylomeDB" id="A0A0G4GAZ5"/>
<proteinExistence type="predicted"/>
<evidence type="ECO:0000256" key="3">
    <source>
        <dbReference type="ARBA" id="ARBA00022692"/>
    </source>
</evidence>
<reference evidence="8 9" key="1">
    <citation type="submission" date="2014-11" db="EMBL/GenBank/DDBJ databases">
        <authorList>
            <person name="Zhu J."/>
            <person name="Qi W."/>
            <person name="Song R."/>
        </authorList>
    </citation>
    <scope>NUCLEOTIDE SEQUENCE [LARGE SCALE GENOMIC DNA]</scope>
</reference>
<dbReference type="InParanoid" id="A0A0G4GAZ5"/>
<evidence type="ECO:0000256" key="6">
    <source>
        <dbReference type="SAM" id="MobiDB-lite"/>
    </source>
</evidence>
<dbReference type="Pfam" id="PF07690">
    <property type="entry name" value="MFS_1"/>
    <property type="match status" value="1"/>
</dbReference>
<dbReference type="Proteomes" id="UP000041254">
    <property type="component" value="Unassembled WGS sequence"/>
</dbReference>
<sequence>MARFVEPGVQAWLVLAGGVLVHVTLGTLYTWGNLNAYVASHMRMEAEGLGWVRMKDTGWVFSALFSGQGIGMPFGGAIEKRIGPRWATLFGCVVMSIGVSLGQLAISSYPAFVLTYGFINGLGIGLAYTSPLVCALKWMPNKKGLISGIITAGFGAGALVFNPVQTMFVNPEDVRPDAAPYAETNPGELYFSDKALLNRVPNLFTLLASCYLVVQLIGCAFLENPPKEWASERLPLTQRGDTTTGTSLSRPPKEAVQERAFWLLFLMFFLNGLSIAFTATFWKGLAPTGVSDRLLSSIGSVASLCNAAGRVFWGAACDRANFRLAVVCLSCIWVVVMSTFALSSTLPVALYALWVCANFFSLGGNFALFPAATAICFGREHLGTIYGLIFLSQLAGSQMMAFAAQNLFAVLGALGMTICMAACSAVTVGIGLALPQLLPAYQGLFATKGDTKK</sequence>
<evidence type="ECO:0000313" key="8">
    <source>
        <dbReference type="EMBL" id="CEM26310.1"/>
    </source>
</evidence>
<dbReference type="AlphaFoldDB" id="A0A0G4GAZ5"/>
<dbReference type="InterPro" id="IPR011701">
    <property type="entry name" value="MFS"/>
</dbReference>
<feature type="transmembrane region" description="Helical" evidence="7">
    <location>
        <begin position="407"/>
        <end position="434"/>
    </location>
</feature>
<keyword evidence="9" id="KW-1185">Reference proteome</keyword>
<feature type="transmembrane region" description="Helical" evidence="7">
    <location>
        <begin position="145"/>
        <end position="164"/>
    </location>
</feature>
<feature type="transmembrane region" description="Helical" evidence="7">
    <location>
        <begin position="320"/>
        <end position="342"/>
    </location>
</feature>
<dbReference type="EMBL" id="CDMY01000613">
    <property type="protein sequence ID" value="CEM26310.1"/>
    <property type="molecule type" value="Genomic_DNA"/>
</dbReference>
<evidence type="ECO:0000313" key="9">
    <source>
        <dbReference type="Proteomes" id="UP000041254"/>
    </source>
</evidence>
<keyword evidence="5 7" id="KW-0472">Membrane</keyword>